<proteinExistence type="predicted"/>
<accession>A0A508WPZ1</accession>
<dbReference type="Proteomes" id="UP000507954">
    <property type="component" value="Unassembled WGS sequence"/>
</dbReference>
<organism evidence="1">
    <name type="scientific">Sinorhizobium medicae</name>
    <dbReference type="NCBI Taxonomy" id="110321"/>
    <lineage>
        <taxon>Bacteria</taxon>
        <taxon>Pseudomonadati</taxon>
        <taxon>Pseudomonadota</taxon>
        <taxon>Alphaproteobacteria</taxon>
        <taxon>Hyphomicrobiales</taxon>
        <taxon>Rhizobiaceae</taxon>
        <taxon>Sinorhizobium/Ensifer group</taxon>
        <taxon>Sinorhizobium</taxon>
    </lineage>
</organism>
<evidence type="ECO:0000313" key="1">
    <source>
        <dbReference type="EMBL" id="VTZ58887.1"/>
    </source>
</evidence>
<dbReference type="EMBL" id="CABFNB010000001">
    <property type="protein sequence ID" value="VTZ58887.1"/>
    <property type="molecule type" value="Genomic_DNA"/>
</dbReference>
<protein>
    <submittedName>
        <fullName evidence="1">Uncharacterized protein</fullName>
    </submittedName>
</protein>
<name>A0A508WPZ1_9HYPH</name>
<gene>
    <name evidence="1" type="ORF">EMEDMD4_10063</name>
</gene>
<dbReference type="AlphaFoldDB" id="A0A508WPZ1"/>
<sequence>MVRGSTLLAACFAHRWKTIKGNIHAALLRLAGHTRGSYIFGTILKSRSRSAPGRME</sequence>
<reference evidence="1" key="1">
    <citation type="submission" date="2019-06" db="EMBL/GenBank/DDBJ databases">
        <authorList>
            <person name="Le Quere A."/>
            <person name="Colella S."/>
        </authorList>
    </citation>
    <scope>NUCLEOTIDE SEQUENCE</scope>
    <source>
        <strain evidence="1">EmedicaeMD41</strain>
    </source>
</reference>